<accession>A0A0N5BR61</accession>
<evidence type="ECO:0000313" key="2">
    <source>
        <dbReference type="WBParaSite" id="SPAL_0000836500.1"/>
    </source>
</evidence>
<dbReference type="Proteomes" id="UP000046392">
    <property type="component" value="Unplaced"/>
</dbReference>
<protein>
    <submittedName>
        <fullName evidence="2">Uncharacterized protein</fullName>
    </submittedName>
</protein>
<dbReference type="WBParaSite" id="SPAL_0000836500.1">
    <property type="protein sequence ID" value="SPAL_0000836500.1"/>
    <property type="gene ID" value="SPAL_0000836500"/>
</dbReference>
<evidence type="ECO:0000313" key="1">
    <source>
        <dbReference type="Proteomes" id="UP000046392"/>
    </source>
</evidence>
<sequence length="55" mass="6513">MKHLFNIRNFKNITPILNLICFFTIYYEVSYQKSISCKVVNVLTKITFLNNLLTP</sequence>
<dbReference type="AlphaFoldDB" id="A0A0N5BR61"/>
<name>A0A0N5BR61_STREA</name>
<keyword evidence="1" id="KW-1185">Reference proteome</keyword>
<reference evidence="2" key="1">
    <citation type="submission" date="2017-02" db="UniProtKB">
        <authorList>
            <consortium name="WormBaseParasite"/>
        </authorList>
    </citation>
    <scope>IDENTIFICATION</scope>
</reference>
<organism evidence="1 2">
    <name type="scientific">Strongyloides papillosus</name>
    <name type="common">Intestinal threadworm</name>
    <dbReference type="NCBI Taxonomy" id="174720"/>
    <lineage>
        <taxon>Eukaryota</taxon>
        <taxon>Metazoa</taxon>
        <taxon>Ecdysozoa</taxon>
        <taxon>Nematoda</taxon>
        <taxon>Chromadorea</taxon>
        <taxon>Rhabditida</taxon>
        <taxon>Tylenchina</taxon>
        <taxon>Panagrolaimomorpha</taxon>
        <taxon>Strongyloidoidea</taxon>
        <taxon>Strongyloididae</taxon>
        <taxon>Strongyloides</taxon>
    </lineage>
</organism>
<proteinExistence type="predicted"/>